<dbReference type="EMBL" id="JACEGQ020000001">
    <property type="protein sequence ID" value="KAH8519493.1"/>
    <property type="molecule type" value="Genomic_DNA"/>
</dbReference>
<dbReference type="PANTHER" id="PTHR22753">
    <property type="entry name" value="TRANSMEMBRANE PROTEIN 68"/>
    <property type="match status" value="1"/>
</dbReference>
<dbReference type="PANTHER" id="PTHR22753:SF24">
    <property type="entry name" value="ESTERASE_LIPASE_THIOESTERASE FAMILY PROTEIN"/>
    <property type="match status" value="1"/>
</dbReference>
<gene>
    <name evidence="1" type="ORF">H0E87_001048</name>
</gene>
<dbReference type="Gene3D" id="3.40.50.1820">
    <property type="entry name" value="alpha/beta hydrolase"/>
    <property type="match status" value="1"/>
</dbReference>
<accession>A0A8T2ZPL4</accession>
<dbReference type="InterPro" id="IPR029058">
    <property type="entry name" value="AB_hydrolase_fold"/>
</dbReference>
<organism evidence="1 2">
    <name type="scientific">Populus deltoides</name>
    <name type="common">Eastern poplar</name>
    <name type="synonym">Eastern cottonwood</name>
    <dbReference type="NCBI Taxonomy" id="3696"/>
    <lineage>
        <taxon>Eukaryota</taxon>
        <taxon>Viridiplantae</taxon>
        <taxon>Streptophyta</taxon>
        <taxon>Embryophyta</taxon>
        <taxon>Tracheophyta</taxon>
        <taxon>Spermatophyta</taxon>
        <taxon>Magnoliopsida</taxon>
        <taxon>eudicotyledons</taxon>
        <taxon>Gunneridae</taxon>
        <taxon>Pentapetalae</taxon>
        <taxon>rosids</taxon>
        <taxon>fabids</taxon>
        <taxon>Malpighiales</taxon>
        <taxon>Salicaceae</taxon>
        <taxon>Saliceae</taxon>
        <taxon>Populus</taxon>
    </lineage>
</organism>
<evidence type="ECO:0000313" key="2">
    <source>
        <dbReference type="Proteomes" id="UP000807159"/>
    </source>
</evidence>
<evidence type="ECO:0008006" key="3">
    <source>
        <dbReference type="Google" id="ProtNLM"/>
    </source>
</evidence>
<evidence type="ECO:0000313" key="1">
    <source>
        <dbReference type="EMBL" id="KAH8519493.1"/>
    </source>
</evidence>
<dbReference type="AlphaFoldDB" id="A0A8T2ZPL4"/>
<dbReference type="SUPFAM" id="SSF53474">
    <property type="entry name" value="alpha/beta-Hydrolases"/>
    <property type="match status" value="1"/>
</dbReference>
<sequence>MAVNGACFFAASFPTTVRCCAKPSSSGKFKPNPAVANTIRRFAVSTEESITTETTTDFVEDGRLKKKVVEGEKMNPYVLELEKTELEYKSSRKGLNDYFEESRNFIKSSGGGVGGPPRWFSPLDCGSRLDNSPLLLYLPGIDGVGLGLSTHHSTLGKQGSFHGSGLVKLVERTVRSENHRSPSKPIYLVGESLGACLALAVAARNPDIDLVLVLVNPGEDPCILMYHWWEFEIQCFSCVDECLEIEGNGQQWHHVKQICRMH</sequence>
<keyword evidence="2" id="KW-1185">Reference proteome</keyword>
<dbReference type="GO" id="GO:0016020">
    <property type="term" value="C:membrane"/>
    <property type="evidence" value="ECO:0007669"/>
    <property type="project" value="TreeGrafter"/>
</dbReference>
<proteinExistence type="predicted"/>
<name>A0A8T2ZPL4_POPDE</name>
<dbReference type="Proteomes" id="UP000807159">
    <property type="component" value="Chromosome 1"/>
</dbReference>
<protein>
    <recommendedName>
        <fullName evidence="3">Serine aminopeptidase S33 domain-containing protein</fullName>
    </recommendedName>
</protein>
<reference evidence="1" key="1">
    <citation type="journal article" date="2021" name="J. Hered.">
        <title>Genome Assembly of Salicaceae Populus deltoides (Eastern Cottonwood) I-69 Based on Nanopore Sequencing and Hi-C Technologies.</title>
        <authorList>
            <person name="Bai S."/>
            <person name="Wu H."/>
            <person name="Zhang J."/>
            <person name="Pan Z."/>
            <person name="Zhao W."/>
            <person name="Li Z."/>
            <person name="Tong C."/>
        </authorList>
    </citation>
    <scope>NUCLEOTIDE SEQUENCE</scope>
    <source>
        <tissue evidence="1">Leaf</tissue>
    </source>
</reference>
<comment type="caution">
    <text evidence="1">The sequence shown here is derived from an EMBL/GenBank/DDBJ whole genome shotgun (WGS) entry which is preliminary data.</text>
</comment>